<dbReference type="RefSeq" id="WP_126449013.1">
    <property type="nucleotide sequence ID" value="NZ_AP018553.1"/>
</dbReference>
<dbReference type="Gene3D" id="3.30.70.3460">
    <property type="match status" value="2"/>
</dbReference>
<dbReference type="EMBL" id="AP018553">
    <property type="protein sequence ID" value="BBD71679.1"/>
    <property type="molecule type" value="Genomic_DNA"/>
</dbReference>
<organism evidence="8 10">
    <name type="scientific">Sulfodiicoccus acidiphilus</name>
    <dbReference type="NCBI Taxonomy" id="1670455"/>
    <lineage>
        <taxon>Archaea</taxon>
        <taxon>Thermoproteota</taxon>
        <taxon>Thermoprotei</taxon>
        <taxon>Sulfolobales</taxon>
        <taxon>Sulfolobaceae</taxon>
        <taxon>Sulfodiicoccus</taxon>
    </lineage>
</organism>
<sequence>MPVLEKSDVDLLMELQYHFPLSETPFAEVAHRLGIKEEDVLNRARILVGRNVLKRIGMYVSFRAKGMEGALVGASIPPHNVESFRRTALGVREITHNFVRTHPQFNIWFVIKEPTRRELEEKVKELMNRTESRNYIILYSKKTLKLSVKYDLRRGVSWSEPEVIEERIPTFDQLGLDQSLGKALSSPLPIVERPFSQIASQFGYSEQELIDLVKELREKKVVKDYGGTVNGEKAGITENAMVLISSDNVEKSCDALARNVGEATHVVLREADKRWDYLCYCMLHGSSRAVIDGVVGKVVELTSASSYMELFSLDNLKPGIVV</sequence>
<gene>
    <name evidence="9" type="ORF">GCM10007116_00780</name>
    <name evidence="8" type="ORF">HS1genome_0068</name>
</gene>
<dbReference type="AlphaFoldDB" id="A0A348B0H7"/>
<evidence type="ECO:0000313" key="9">
    <source>
        <dbReference type="EMBL" id="GGT86655.1"/>
    </source>
</evidence>
<dbReference type="PANTHER" id="PTHR43413:SF1">
    <property type="entry name" value="SIROHEME DECARBOXYLASE NIRL SUBUNIT"/>
    <property type="match status" value="1"/>
</dbReference>
<dbReference type="OrthoDB" id="145939at2157"/>
<dbReference type="KEGG" id="sacd:HS1genome_0068"/>
<comment type="catalytic activity">
    <reaction evidence="5">
        <text>siroheme + 2 H(+) = 12,18-didecarboxysiroheme + 2 CO2</text>
        <dbReference type="Rhea" id="RHEA:19093"/>
        <dbReference type="ChEBI" id="CHEBI:15378"/>
        <dbReference type="ChEBI" id="CHEBI:16526"/>
        <dbReference type="ChEBI" id="CHEBI:60052"/>
        <dbReference type="ChEBI" id="CHEBI:140497"/>
        <dbReference type="EC" id="4.1.1.111"/>
    </reaction>
</comment>
<accession>A0A348B0H7</accession>
<evidence type="ECO:0000256" key="4">
    <source>
        <dbReference type="ARBA" id="ARBA00023471"/>
    </source>
</evidence>
<keyword evidence="1" id="KW-0456">Lyase</keyword>
<feature type="domain" description="Siroheme decarboxylase AsnC-like ligand binding" evidence="6">
    <location>
        <begin position="66"/>
        <end position="145"/>
    </location>
</feature>
<evidence type="ECO:0000259" key="7">
    <source>
        <dbReference type="Pfam" id="PF22451"/>
    </source>
</evidence>
<reference evidence="10" key="2">
    <citation type="submission" date="2018-04" db="EMBL/GenBank/DDBJ databases">
        <title>Complete genome sequence of Sulfodiicoccus acidiphilus strain HS-1.</title>
        <authorList>
            <person name="Sakai H.D."/>
            <person name="Kurosawa N."/>
        </authorList>
    </citation>
    <scope>NUCLEOTIDE SEQUENCE [LARGE SCALE GENOMIC DNA]</scope>
    <source>
        <strain evidence="10">HS-1</strain>
    </source>
</reference>
<reference evidence="9" key="1">
    <citation type="journal article" date="2014" name="Int. J. Syst. Evol. Microbiol.">
        <title>Complete genome sequence of Corynebacterium casei LMG S-19264T (=DSM 44701T), isolated from a smear-ripened cheese.</title>
        <authorList>
            <consortium name="US DOE Joint Genome Institute (JGI-PGF)"/>
            <person name="Walter F."/>
            <person name="Albersmeier A."/>
            <person name="Kalinowski J."/>
            <person name="Ruckert C."/>
        </authorList>
    </citation>
    <scope>NUCLEOTIDE SEQUENCE</scope>
    <source>
        <strain evidence="9">JCM 31740</strain>
    </source>
</reference>
<protein>
    <recommendedName>
        <fullName evidence="4">siroheme decarboxylase</fullName>
        <ecNumber evidence="4">4.1.1.111</ecNumber>
    </recommendedName>
</protein>
<dbReference type="EMBL" id="BMQS01000001">
    <property type="protein sequence ID" value="GGT86655.1"/>
    <property type="molecule type" value="Genomic_DNA"/>
</dbReference>
<feature type="domain" description="Siroheme decarboxylase NirL-like HTH" evidence="7">
    <location>
        <begin position="183"/>
        <end position="222"/>
    </location>
</feature>
<evidence type="ECO:0000313" key="8">
    <source>
        <dbReference type="EMBL" id="BBD71679.1"/>
    </source>
</evidence>
<comment type="similarity">
    <text evidence="3">Belongs to the Ahb/Nir family.</text>
</comment>
<dbReference type="Pfam" id="PF22451">
    <property type="entry name" value="NirdL-like_HTH"/>
    <property type="match status" value="2"/>
</dbReference>
<dbReference type="InterPro" id="IPR050684">
    <property type="entry name" value="HTH-Siroheme_Decarb"/>
</dbReference>
<dbReference type="GO" id="GO:0016829">
    <property type="term" value="F:lyase activity"/>
    <property type="evidence" value="ECO:0007669"/>
    <property type="project" value="UniProtKB-KW"/>
</dbReference>
<dbReference type="PANTHER" id="PTHR43413">
    <property type="entry name" value="TRANSCRIPTIONAL REGULATOR, ASNC FAMILY"/>
    <property type="match status" value="1"/>
</dbReference>
<proteinExistence type="inferred from homology"/>
<dbReference type="Proteomes" id="UP000616143">
    <property type="component" value="Unassembled WGS sequence"/>
</dbReference>
<dbReference type="GeneID" id="38665557"/>
<reference evidence="9" key="4">
    <citation type="submission" date="2020-09" db="EMBL/GenBank/DDBJ databases">
        <authorList>
            <person name="Sun Q."/>
            <person name="Ohkuma M."/>
        </authorList>
    </citation>
    <scope>NUCLEOTIDE SEQUENCE</scope>
    <source>
        <strain evidence="9">JCM 31740</strain>
    </source>
</reference>
<evidence type="ECO:0000256" key="1">
    <source>
        <dbReference type="ARBA" id="ARBA00023239"/>
    </source>
</evidence>
<feature type="domain" description="Siroheme decarboxylase AsnC-like ligand binding" evidence="6">
    <location>
        <begin position="233"/>
        <end position="317"/>
    </location>
</feature>
<dbReference type="InterPro" id="IPR040523">
    <property type="entry name" value="AsnC_trans_reg2"/>
</dbReference>
<dbReference type="Proteomes" id="UP000276741">
    <property type="component" value="Chromosome"/>
</dbReference>
<evidence type="ECO:0000313" key="10">
    <source>
        <dbReference type="Proteomes" id="UP000276741"/>
    </source>
</evidence>
<evidence type="ECO:0000256" key="3">
    <source>
        <dbReference type="ARBA" id="ARBA00023457"/>
    </source>
</evidence>
<keyword evidence="10" id="KW-1185">Reference proteome</keyword>
<dbReference type="InterPro" id="IPR053953">
    <property type="entry name" value="NirdL-like_HTH"/>
</dbReference>
<evidence type="ECO:0000256" key="5">
    <source>
        <dbReference type="ARBA" id="ARBA00048470"/>
    </source>
</evidence>
<dbReference type="EC" id="4.1.1.111" evidence="4"/>
<evidence type="ECO:0000259" key="6">
    <source>
        <dbReference type="Pfam" id="PF17805"/>
    </source>
</evidence>
<comment type="pathway">
    <text evidence="2">Porphyrin-containing compound metabolism.</text>
</comment>
<evidence type="ECO:0000256" key="2">
    <source>
        <dbReference type="ARBA" id="ARBA00023444"/>
    </source>
</evidence>
<name>A0A348B0H7_9CREN</name>
<feature type="domain" description="Siroheme decarboxylase NirL-like HTH" evidence="7">
    <location>
        <begin position="10"/>
        <end position="52"/>
    </location>
</feature>
<dbReference type="Pfam" id="PF17805">
    <property type="entry name" value="AsnC_trans_reg2"/>
    <property type="match status" value="2"/>
</dbReference>
<reference evidence="8" key="3">
    <citation type="journal article" date="2019" name="BMC Res. Notes">
        <title>Complete genome sequence of the Sulfodiicoccus acidiphilus strain HS-1T, the first crenarchaeon that lacks polB3, isolated from an acidic hot spring in Ohwaku-dani, Hakone, Japan.</title>
        <authorList>
            <person name="Sakai H.D."/>
            <person name="Kurosawa N."/>
        </authorList>
    </citation>
    <scope>NUCLEOTIDE SEQUENCE</scope>
    <source>
        <strain evidence="8">HS-1</strain>
    </source>
</reference>